<gene>
    <name evidence="1" type="ORF">LCGC14_0712150</name>
</gene>
<reference evidence="1" key="1">
    <citation type="journal article" date="2015" name="Nature">
        <title>Complex archaea that bridge the gap between prokaryotes and eukaryotes.</title>
        <authorList>
            <person name="Spang A."/>
            <person name="Saw J.H."/>
            <person name="Jorgensen S.L."/>
            <person name="Zaremba-Niedzwiedzka K."/>
            <person name="Martijn J."/>
            <person name="Lind A.E."/>
            <person name="van Eijk R."/>
            <person name="Schleper C."/>
            <person name="Guy L."/>
            <person name="Ettema T.J."/>
        </authorList>
    </citation>
    <scope>NUCLEOTIDE SEQUENCE</scope>
</reference>
<comment type="caution">
    <text evidence="1">The sequence shown here is derived from an EMBL/GenBank/DDBJ whole genome shotgun (WGS) entry which is preliminary data.</text>
</comment>
<feature type="non-terminal residue" evidence="1">
    <location>
        <position position="138"/>
    </location>
</feature>
<proteinExistence type="predicted"/>
<name>A0A0F9QJ61_9ZZZZ</name>
<evidence type="ECO:0000313" key="1">
    <source>
        <dbReference type="EMBL" id="KKN42529.1"/>
    </source>
</evidence>
<protein>
    <submittedName>
        <fullName evidence="1">Uncharacterized protein</fullName>
    </submittedName>
</protein>
<sequence length="138" mass="15591">MKKYEFVDLGIDSTKYPFNTHLWWEHSTYGIYMVDGSDQTVLLQSTIARLLVDGSDWSIIDLRDNTNSYKIQAGWLDGNDLWLVSCDNDGTADDFEVFFVELDDSNDCNPIAVSAGADVNTVYAFDIFKIGADHFVIN</sequence>
<dbReference type="AlphaFoldDB" id="A0A0F9QJ61"/>
<dbReference type="EMBL" id="LAZR01001574">
    <property type="protein sequence ID" value="KKN42529.1"/>
    <property type="molecule type" value="Genomic_DNA"/>
</dbReference>
<organism evidence="1">
    <name type="scientific">marine sediment metagenome</name>
    <dbReference type="NCBI Taxonomy" id="412755"/>
    <lineage>
        <taxon>unclassified sequences</taxon>
        <taxon>metagenomes</taxon>
        <taxon>ecological metagenomes</taxon>
    </lineage>
</organism>
<accession>A0A0F9QJ61</accession>